<evidence type="ECO:0000313" key="7">
    <source>
        <dbReference type="Proteomes" id="UP000490980"/>
    </source>
</evidence>
<dbReference type="AlphaFoldDB" id="A0A7X5UD81"/>
<dbReference type="InterPro" id="IPR006143">
    <property type="entry name" value="RND_pump_MFP"/>
</dbReference>
<dbReference type="SUPFAM" id="SSF111369">
    <property type="entry name" value="HlyD-like secretion proteins"/>
    <property type="match status" value="1"/>
</dbReference>
<dbReference type="GO" id="GO:0022857">
    <property type="term" value="F:transmembrane transporter activity"/>
    <property type="evidence" value="ECO:0007669"/>
    <property type="project" value="InterPro"/>
</dbReference>
<evidence type="ECO:0000259" key="4">
    <source>
        <dbReference type="Pfam" id="PF25954"/>
    </source>
</evidence>
<comment type="similarity">
    <text evidence="1">Belongs to the membrane fusion protein (MFP) (TC 8.A.1) family.</text>
</comment>
<dbReference type="InterPro" id="IPR058792">
    <property type="entry name" value="Beta-barrel_RND_2"/>
</dbReference>
<protein>
    <submittedName>
        <fullName evidence="6">Efflux RND transporter periplasmic adaptor subunit</fullName>
    </submittedName>
</protein>
<organism evidence="6 7">
    <name type="scientific">Luteibacter anthropi</name>
    <dbReference type="NCBI Taxonomy" id="564369"/>
    <lineage>
        <taxon>Bacteria</taxon>
        <taxon>Pseudomonadati</taxon>
        <taxon>Pseudomonadota</taxon>
        <taxon>Gammaproteobacteria</taxon>
        <taxon>Lysobacterales</taxon>
        <taxon>Rhodanobacteraceae</taxon>
        <taxon>Luteibacter</taxon>
    </lineage>
</organism>
<keyword evidence="3" id="KW-0732">Signal</keyword>
<dbReference type="InterPro" id="IPR058647">
    <property type="entry name" value="BSH_CzcB-like"/>
</dbReference>
<dbReference type="Gene3D" id="2.40.30.170">
    <property type="match status" value="1"/>
</dbReference>
<feature type="chain" id="PRO_5031390900" evidence="3">
    <location>
        <begin position="32"/>
        <end position="387"/>
    </location>
</feature>
<feature type="signal peptide" evidence="3">
    <location>
        <begin position="1"/>
        <end position="31"/>
    </location>
</feature>
<dbReference type="Pfam" id="PF25973">
    <property type="entry name" value="BSH_CzcB"/>
    <property type="match status" value="1"/>
</dbReference>
<gene>
    <name evidence="6" type="ORF">HBF25_18340</name>
</gene>
<dbReference type="InterPro" id="IPR051909">
    <property type="entry name" value="MFP_Cation_Efflux"/>
</dbReference>
<proteinExistence type="inferred from homology"/>
<evidence type="ECO:0000259" key="5">
    <source>
        <dbReference type="Pfam" id="PF25973"/>
    </source>
</evidence>
<evidence type="ECO:0000256" key="2">
    <source>
        <dbReference type="ARBA" id="ARBA00022448"/>
    </source>
</evidence>
<reference evidence="6 7" key="1">
    <citation type="submission" date="2020-03" db="EMBL/GenBank/DDBJ databases">
        <authorList>
            <person name="Lai Q."/>
        </authorList>
    </citation>
    <scope>NUCLEOTIDE SEQUENCE [LARGE SCALE GENOMIC DNA]</scope>
    <source>
        <strain evidence="6 7">CCUG 25036</strain>
    </source>
</reference>
<dbReference type="GO" id="GO:0016020">
    <property type="term" value="C:membrane"/>
    <property type="evidence" value="ECO:0007669"/>
    <property type="project" value="InterPro"/>
</dbReference>
<name>A0A7X5UD81_9GAMM</name>
<evidence type="ECO:0000256" key="1">
    <source>
        <dbReference type="ARBA" id="ARBA00009477"/>
    </source>
</evidence>
<feature type="domain" description="CzcB-like barrel-sandwich hybrid" evidence="5">
    <location>
        <begin position="82"/>
        <end position="226"/>
    </location>
</feature>
<dbReference type="NCBIfam" id="TIGR01730">
    <property type="entry name" value="RND_mfp"/>
    <property type="match status" value="1"/>
</dbReference>
<sequence length="387" mass="40799">MKNTGGRLVTTVCLLAALGLALEFRHGGASAAAATATAPAEDPQKVTVDAEQAKQVHVTTTIERDFAPRVEATGRVDFDQDRLAQVTSPYAGRVRDVFVRAGASVTQGQPLFSVDSPDLTQAEGALVGAAGAREQTHVALQRAKGMAAVQANAPRDLEQAVADEQTAEGNYQAARRTLHLFGKNDAEIDQIAAGRKVDGVLRIDSPIAGVVSQRNVAPGDLLQPGTGVPFTIGVRDSLWLVADVPENDAVQVRVGQPMTATVAGRPIDATVNYVADSSDANTHRVTVRAVLDKRPEGIRAQMLAAIAIRTATPERHIAVPEDAVVRESDGGLVVFTTDDGLTFTRRPVHLGEPRDGYYPVLSGLPGHGRIAAEGALFLSNALALRAR</sequence>
<accession>A0A7X5UD81</accession>
<dbReference type="EMBL" id="JAARLZ010000012">
    <property type="protein sequence ID" value="NII08350.1"/>
    <property type="molecule type" value="Genomic_DNA"/>
</dbReference>
<dbReference type="Pfam" id="PF25954">
    <property type="entry name" value="Beta-barrel_RND_2"/>
    <property type="match status" value="1"/>
</dbReference>
<keyword evidence="7" id="KW-1185">Reference proteome</keyword>
<feature type="domain" description="CusB-like beta-barrel" evidence="4">
    <location>
        <begin position="238"/>
        <end position="311"/>
    </location>
</feature>
<dbReference type="Proteomes" id="UP000490980">
    <property type="component" value="Unassembled WGS sequence"/>
</dbReference>
<keyword evidence="2" id="KW-0813">Transport</keyword>
<dbReference type="PANTHER" id="PTHR30097">
    <property type="entry name" value="CATION EFFLUX SYSTEM PROTEIN CUSB"/>
    <property type="match status" value="1"/>
</dbReference>
<dbReference type="PANTHER" id="PTHR30097:SF16">
    <property type="entry name" value="CATION EFFLUX SYSTEM (CZCB-LIKE)"/>
    <property type="match status" value="1"/>
</dbReference>
<dbReference type="RefSeq" id="WP_166951055.1">
    <property type="nucleotide sequence ID" value="NZ_JAARLZ010000012.1"/>
</dbReference>
<comment type="caution">
    <text evidence="6">The sequence shown here is derived from an EMBL/GenBank/DDBJ whole genome shotgun (WGS) entry which is preliminary data.</text>
</comment>
<dbReference type="Gene3D" id="2.40.50.100">
    <property type="match status" value="1"/>
</dbReference>
<evidence type="ECO:0000313" key="6">
    <source>
        <dbReference type="EMBL" id="NII08350.1"/>
    </source>
</evidence>
<evidence type="ECO:0000256" key="3">
    <source>
        <dbReference type="SAM" id="SignalP"/>
    </source>
</evidence>
<dbReference type="Gene3D" id="2.40.420.20">
    <property type="match status" value="1"/>
</dbReference>